<organism evidence="1 2">
    <name type="scientific">Selenomonas ruminantium</name>
    <dbReference type="NCBI Taxonomy" id="971"/>
    <lineage>
        <taxon>Bacteria</taxon>
        <taxon>Bacillati</taxon>
        <taxon>Bacillota</taxon>
        <taxon>Negativicutes</taxon>
        <taxon>Selenomonadales</taxon>
        <taxon>Selenomonadaceae</taxon>
        <taxon>Selenomonas</taxon>
    </lineage>
</organism>
<dbReference type="RefSeq" id="WP_143555582.1">
    <property type="nucleotide sequence ID" value="NZ_FOJX01000011.1"/>
</dbReference>
<sequence>MTSLERAQENVRMIPSLSFEFPQGKPGVKTLGDILDDDVPGKYYMADMWYGRITPMTNKNFVFGLALNDGKVHQHYEVCHLKSIVPCLAATEYKAPRMVFLGE</sequence>
<evidence type="ECO:0000313" key="1">
    <source>
        <dbReference type="EMBL" id="SFB10512.1"/>
    </source>
</evidence>
<dbReference type="AlphaFoldDB" id="A0A1I0YBD8"/>
<dbReference type="EMBL" id="FOJX01000011">
    <property type="protein sequence ID" value="SFB10512.1"/>
    <property type="molecule type" value="Genomic_DNA"/>
</dbReference>
<protein>
    <submittedName>
        <fullName evidence="1">Uncharacterized protein</fullName>
    </submittedName>
</protein>
<proteinExistence type="predicted"/>
<reference evidence="1 2" key="1">
    <citation type="submission" date="2016-10" db="EMBL/GenBank/DDBJ databases">
        <authorList>
            <person name="de Groot N.N."/>
        </authorList>
    </citation>
    <scope>NUCLEOTIDE SEQUENCE [LARGE SCALE GENOMIC DNA]</scope>
    <source>
        <strain evidence="1 2">L14</strain>
    </source>
</reference>
<evidence type="ECO:0000313" key="2">
    <source>
        <dbReference type="Proteomes" id="UP000183843"/>
    </source>
</evidence>
<dbReference type="Proteomes" id="UP000183843">
    <property type="component" value="Unassembled WGS sequence"/>
</dbReference>
<accession>A0A1I0YBD8</accession>
<gene>
    <name evidence="1" type="ORF">SAMN05216587_11173</name>
</gene>
<name>A0A1I0YBD8_SELRU</name>